<reference evidence="11" key="2">
    <citation type="submission" date="2020-09" db="EMBL/GenBank/DDBJ databases">
        <authorList>
            <person name="Sun Q."/>
            <person name="Zhou Y."/>
        </authorList>
    </citation>
    <scope>NUCLEOTIDE SEQUENCE</scope>
    <source>
        <strain evidence="11">CGMCC 1.15290</strain>
    </source>
</reference>
<organism evidence="11 12">
    <name type="scientific">Filimonas zeae</name>
    <dbReference type="NCBI Taxonomy" id="1737353"/>
    <lineage>
        <taxon>Bacteria</taxon>
        <taxon>Pseudomonadati</taxon>
        <taxon>Bacteroidota</taxon>
        <taxon>Chitinophagia</taxon>
        <taxon>Chitinophagales</taxon>
        <taxon>Chitinophagaceae</taxon>
        <taxon>Filimonas</taxon>
    </lineage>
</organism>
<dbReference type="InterPro" id="IPR012319">
    <property type="entry name" value="FPG_cat"/>
</dbReference>
<feature type="domain" description="Formamidopyrimidine-DNA glycosylase catalytic" evidence="10">
    <location>
        <begin position="14"/>
        <end position="124"/>
    </location>
</feature>
<dbReference type="InterPro" id="IPR010979">
    <property type="entry name" value="Ribosomal_uS13-like_H2TH"/>
</dbReference>
<dbReference type="Gene3D" id="3.20.190.10">
    <property type="entry name" value="MutM-like, N-terminal"/>
    <property type="match status" value="1"/>
</dbReference>
<keyword evidence="7" id="KW-0456">Lyase</keyword>
<dbReference type="InterPro" id="IPR015886">
    <property type="entry name" value="H2TH_FPG"/>
</dbReference>
<evidence type="ECO:0000256" key="9">
    <source>
        <dbReference type="ARBA" id="ARBA00023295"/>
    </source>
</evidence>
<evidence type="ECO:0000256" key="7">
    <source>
        <dbReference type="ARBA" id="ARBA00023239"/>
    </source>
</evidence>
<dbReference type="PROSITE" id="PS51068">
    <property type="entry name" value="FPG_CAT"/>
    <property type="match status" value="1"/>
</dbReference>
<dbReference type="SUPFAM" id="SSF81624">
    <property type="entry name" value="N-terminal domain of MutM-like DNA repair proteins"/>
    <property type="match status" value="1"/>
</dbReference>
<accession>A0A917MS33</accession>
<comment type="similarity">
    <text evidence="2">Belongs to the FPG family.</text>
</comment>
<keyword evidence="3" id="KW-0227">DNA damage</keyword>
<dbReference type="GO" id="GO:0034039">
    <property type="term" value="F:8-oxo-7,8-dihydroguanine DNA N-glycosylase activity"/>
    <property type="evidence" value="ECO:0007669"/>
    <property type="project" value="TreeGrafter"/>
</dbReference>
<evidence type="ECO:0000256" key="5">
    <source>
        <dbReference type="ARBA" id="ARBA00023125"/>
    </source>
</evidence>
<keyword evidence="4" id="KW-0378">Hydrolase</keyword>
<proteinExistence type="inferred from homology"/>
<keyword evidence="5" id="KW-0238">DNA-binding</keyword>
<gene>
    <name evidence="11" type="primary">mutM</name>
    <name evidence="11" type="ORF">GCM10011379_01870</name>
</gene>
<dbReference type="SMART" id="SM01232">
    <property type="entry name" value="H2TH"/>
    <property type="match status" value="1"/>
</dbReference>
<name>A0A917MS33_9BACT</name>
<keyword evidence="9" id="KW-0326">Glycosidase</keyword>
<dbReference type="EMBL" id="BMIB01000001">
    <property type="protein sequence ID" value="GGH57315.1"/>
    <property type="molecule type" value="Genomic_DNA"/>
</dbReference>
<evidence type="ECO:0000256" key="1">
    <source>
        <dbReference type="ARBA" id="ARBA00001668"/>
    </source>
</evidence>
<sequence>MAGSYPPLKFTTMPELPDLQVFSSNLTKQLAGKTLERITISSKKTKTSSAAFKKALQQQKLTKVYREGKELRFAFANGHILGMHLMLHGQLHFFTKKPDKKYVTTALLFTDGTGLALSDYQGAAVPSLDPEEKEAPDALSKQFTAAYLQKQLAATRSAIKNVLLDQQVVRGIGNAYADEILWQAGISPFSVANKIPAAAVKKLARIIPKVLKEAEKKIRKHHPDIISGEIRDFMQIHNAHMTQSPNGAQIQKKAAGGRKTYYTDEQELFA</sequence>
<keyword evidence="12" id="KW-1185">Reference proteome</keyword>
<dbReference type="Pfam" id="PF01149">
    <property type="entry name" value="Fapy_DNA_glyco"/>
    <property type="match status" value="1"/>
</dbReference>
<evidence type="ECO:0000256" key="3">
    <source>
        <dbReference type="ARBA" id="ARBA00022763"/>
    </source>
</evidence>
<dbReference type="SUPFAM" id="SSF46946">
    <property type="entry name" value="S13-like H2TH domain"/>
    <property type="match status" value="1"/>
</dbReference>
<dbReference type="GO" id="GO:0003906">
    <property type="term" value="F:DNA-(apurinic or apyrimidinic site) endonuclease activity"/>
    <property type="evidence" value="ECO:0007669"/>
    <property type="project" value="InterPro"/>
</dbReference>
<evidence type="ECO:0000256" key="4">
    <source>
        <dbReference type="ARBA" id="ARBA00022801"/>
    </source>
</evidence>
<comment type="caution">
    <text evidence="11">The sequence shown here is derived from an EMBL/GenBank/DDBJ whole genome shotgun (WGS) entry which is preliminary data.</text>
</comment>
<protein>
    <submittedName>
        <fullName evidence="11">Formamidopyrimidine-DNA glycosylase</fullName>
    </submittedName>
</protein>
<dbReference type="Gene3D" id="1.10.8.50">
    <property type="match status" value="1"/>
</dbReference>
<dbReference type="GO" id="GO:0006284">
    <property type="term" value="P:base-excision repair"/>
    <property type="evidence" value="ECO:0007669"/>
    <property type="project" value="InterPro"/>
</dbReference>
<keyword evidence="6" id="KW-0234">DNA repair</keyword>
<dbReference type="GO" id="GO:0016829">
    <property type="term" value="F:lyase activity"/>
    <property type="evidence" value="ECO:0007669"/>
    <property type="project" value="UniProtKB-KW"/>
</dbReference>
<evidence type="ECO:0000256" key="2">
    <source>
        <dbReference type="ARBA" id="ARBA00009409"/>
    </source>
</evidence>
<evidence type="ECO:0000259" key="10">
    <source>
        <dbReference type="PROSITE" id="PS51068"/>
    </source>
</evidence>
<keyword evidence="8" id="KW-0511">Multifunctional enzyme</keyword>
<dbReference type="PANTHER" id="PTHR22993">
    <property type="entry name" value="FORMAMIDOPYRIMIDINE-DNA GLYCOSYLASE"/>
    <property type="match status" value="1"/>
</dbReference>
<evidence type="ECO:0000313" key="11">
    <source>
        <dbReference type="EMBL" id="GGH57315.1"/>
    </source>
</evidence>
<dbReference type="PANTHER" id="PTHR22993:SF9">
    <property type="entry name" value="FORMAMIDOPYRIMIDINE-DNA GLYCOSYLASE"/>
    <property type="match status" value="1"/>
</dbReference>
<dbReference type="Proteomes" id="UP000627292">
    <property type="component" value="Unassembled WGS sequence"/>
</dbReference>
<dbReference type="AlphaFoldDB" id="A0A917MS33"/>
<comment type="catalytic activity">
    <reaction evidence="1">
        <text>Hydrolysis of DNA containing ring-opened 7-methylguanine residues, releasing 2,6-diamino-4-hydroxy-5-(N-methyl)formamidopyrimidine.</text>
        <dbReference type="EC" id="3.2.2.23"/>
    </reaction>
</comment>
<dbReference type="GO" id="GO:0003684">
    <property type="term" value="F:damaged DNA binding"/>
    <property type="evidence" value="ECO:0007669"/>
    <property type="project" value="InterPro"/>
</dbReference>
<dbReference type="GO" id="GO:0008270">
    <property type="term" value="F:zinc ion binding"/>
    <property type="evidence" value="ECO:0007669"/>
    <property type="project" value="InterPro"/>
</dbReference>
<dbReference type="SMART" id="SM00898">
    <property type="entry name" value="Fapy_DNA_glyco"/>
    <property type="match status" value="1"/>
</dbReference>
<reference evidence="11" key="1">
    <citation type="journal article" date="2014" name="Int. J. Syst. Evol. Microbiol.">
        <title>Complete genome sequence of Corynebacterium casei LMG S-19264T (=DSM 44701T), isolated from a smear-ripened cheese.</title>
        <authorList>
            <consortium name="US DOE Joint Genome Institute (JGI-PGF)"/>
            <person name="Walter F."/>
            <person name="Albersmeier A."/>
            <person name="Kalinowski J."/>
            <person name="Ruckert C."/>
        </authorList>
    </citation>
    <scope>NUCLEOTIDE SEQUENCE</scope>
    <source>
        <strain evidence="11">CGMCC 1.15290</strain>
    </source>
</reference>
<evidence type="ECO:0000256" key="8">
    <source>
        <dbReference type="ARBA" id="ARBA00023268"/>
    </source>
</evidence>
<dbReference type="InterPro" id="IPR035937">
    <property type="entry name" value="FPG_N"/>
</dbReference>
<dbReference type="Pfam" id="PF06831">
    <property type="entry name" value="H2TH"/>
    <property type="match status" value="1"/>
</dbReference>
<evidence type="ECO:0000313" key="12">
    <source>
        <dbReference type="Proteomes" id="UP000627292"/>
    </source>
</evidence>
<evidence type="ECO:0000256" key="6">
    <source>
        <dbReference type="ARBA" id="ARBA00023204"/>
    </source>
</evidence>